<evidence type="ECO:0000259" key="2">
    <source>
        <dbReference type="Pfam" id="PF13609"/>
    </source>
</evidence>
<comment type="caution">
    <text evidence="3">The sequence shown here is derived from an EMBL/GenBank/DDBJ whole genome shotgun (WGS) entry which is preliminary data.</text>
</comment>
<keyword evidence="1" id="KW-0732">Signal</keyword>
<dbReference type="Proteomes" id="UP000529417">
    <property type="component" value="Unassembled WGS sequence"/>
</dbReference>
<evidence type="ECO:0000256" key="1">
    <source>
        <dbReference type="SAM" id="SignalP"/>
    </source>
</evidence>
<dbReference type="InterPro" id="IPR033900">
    <property type="entry name" value="Gram_neg_porin_domain"/>
</dbReference>
<gene>
    <name evidence="3" type="ORF">HUK65_14995</name>
</gene>
<feature type="domain" description="Porin" evidence="2">
    <location>
        <begin position="9"/>
        <end position="294"/>
    </location>
</feature>
<feature type="signal peptide" evidence="1">
    <location>
        <begin position="1"/>
        <end position="20"/>
    </location>
</feature>
<dbReference type="AlphaFoldDB" id="A0A7Z0I2F6"/>
<dbReference type="InterPro" id="IPR023614">
    <property type="entry name" value="Porin_dom_sf"/>
</dbReference>
<accession>A0A7Z0I2F6</accession>
<evidence type="ECO:0000313" key="4">
    <source>
        <dbReference type="Proteomes" id="UP000529417"/>
    </source>
</evidence>
<dbReference type="RefSeq" id="WP_179907090.1">
    <property type="nucleotide sequence ID" value="NZ_JACBXS010000039.1"/>
</dbReference>
<reference evidence="3 4" key="1">
    <citation type="journal article" date="2000" name="Arch. Microbiol.">
        <title>Rhodobaca bogoriensis gen. nov. and sp. nov., an alkaliphilic purple nonsulfur bacterium from African Rift Valley soda lakes.</title>
        <authorList>
            <person name="Milford A.D."/>
            <person name="Achenbach L.A."/>
            <person name="Jung D.O."/>
            <person name="Madigan M.T."/>
        </authorList>
    </citation>
    <scope>NUCLEOTIDE SEQUENCE [LARGE SCALE GENOMIC DNA]</scope>
    <source>
        <strain evidence="3 4">2376</strain>
    </source>
</reference>
<name>A0A7Z0I2F6_9RHOB</name>
<organism evidence="3 4">
    <name type="scientific">Rhabdonatronobacter sediminivivens</name>
    <dbReference type="NCBI Taxonomy" id="2743469"/>
    <lineage>
        <taxon>Bacteria</taxon>
        <taxon>Pseudomonadati</taxon>
        <taxon>Pseudomonadota</taxon>
        <taxon>Alphaproteobacteria</taxon>
        <taxon>Rhodobacterales</taxon>
        <taxon>Paracoccaceae</taxon>
        <taxon>Rhabdonatronobacter</taxon>
    </lineage>
</organism>
<dbReference type="Pfam" id="PF13609">
    <property type="entry name" value="Porin_4"/>
    <property type="match status" value="1"/>
</dbReference>
<keyword evidence="4" id="KW-1185">Reference proteome</keyword>
<protein>
    <submittedName>
        <fullName evidence="3">Porin</fullName>
    </submittedName>
</protein>
<proteinExistence type="predicted"/>
<sequence>MKKILLGSAAALVASAGVAAADVSVSGDGRMGVVFNDAAQDKLRLDSRARVRFTLSGETDTGMAFGGWFRAQTAPDSASGNMGTGGANVFISGDFGRLSFGDVAGAAQASVGDLHGIGLTGLGFLNENTYFQRDFNGGILNSGGTNALYTYSFDGFTVHASLGQLNVRDGNNDRVEMGSIGARYEFDGFAIGAGYELANIGGDNFGHVALGGEANIDMFSVRATIGRLVQDARGTNTSDHQIGLSGSADIDDITVSAFARRDFARDVHVGAGASYSLGGGASIVGGVRYTSFDAGGGQTVADFGVSFSF</sequence>
<dbReference type="GO" id="GO:0015288">
    <property type="term" value="F:porin activity"/>
    <property type="evidence" value="ECO:0007669"/>
    <property type="project" value="InterPro"/>
</dbReference>
<dbReference type="EMBL" id="JACBXS010000039">
    <property type="protein sequence ID" value="NYS26294.1"/>
    <property type="molecule type" value="Genomic_DNA"/>
</dbReference>
<feature type="chain" id="PRO_5031090351" evidence="1">
    <location>
        <begin position="21"/>
        <end position="309"/>
    </location>
</feature>
<dbReference type="GO" id="GO:0016020">
    <property type="term" value="C:membrane"/>
    <property type="evidence" value="ECO:0007669"/>
    <property type="project" value="InterPro"/>
</dbReference>
<dbReference type="Gene3D" id="2.40.160.10">
    <property type="entry name" value="Porin"/>
    <property type="match status" value="1"/>
</dbReference>
<evidence type="ECO:0000313" key="3">
    <source>
        <dbReference type="EMBL" id="NYS26294.1"/>
    </source>
</evidence>
<dbReference type="SUPFAM" id="SSF56935">
    <property type="entry name" value="Porins"/>
    <property type="match status" value="1"/>
</dbReference>